<keyword evidence="3" id="KW-1185">Reference proteome</keyword>
<feature type="chain" id="PRO_5047409048" evidence="1">
    <location>
        <begin position="20"/>
        <end position="49"/>
    </location>
</feature>
<evidence type="ECO:0000313" key="3">
    <source>
        <dbReference type="Proteomes" id="UP000739284"/>
    </source>
</evidence>
<reference evidence="2 3" key="1">
    <citation type="submission" date="2021-03" db="EMBL/GenBank/DDBJ databases">
        <title>Five novel Rahnella species.</title>
        <authorList>
            <person name="Brady C."/>
            <person name="Asselin J."/>
            <person name="Beer S."/>
            <person name="Bruberg M.B."/>
            <person name="Crampton B."/>
            <person name="Venter S."/>
            <person name="Arnold D."/>
            <person name="Denman S."/>
        </authorList>
    </citation>
    <scope>NUCLEOTIDE SEQUENCE [LARGE SCALE GENOMIC DNA]</scope>
    <source>
        <strain evidence="2 3">FRB 231</strain>
    </source>
</reference>
<dbReference type="RefSeq" id="WP_217147898.1">
    <property type="nucleotide sequence ID" value="NZ_JAFMOY010000103.1"/>
</dbReference>
<dbReference type="Proteomes" id="UP000739284">
    <property type="component" value="Unassembled WGS sequence"/>
</dbReference>
<keyword evidence="1" id="KW-0732">Signal</keyword>
<protein>
    <submittedName>
        <fullName evidence="2">Uncharacterized protein</fullName>
    </submittedName>
</protein>
<dbReference type="EMBL" id="JAFMOY010000103">
    <property type="protein sequence ID" value="MBU9843895.1"/>
    <property type="molecule type" value="Genomic_DNA"/>
</dbReference>
<organism evidence="2 3">
    <name type="scientific">Rahnella ecdela</name>
    <dbReference type="NCBI Taxonomy" id="2816250"/>
    <lineage>
        <taxon>Bacteria</taxon>
        <taxon>Pseudomonadati</taxon>
        <taxon>Pseudomonadota</taxon>
        <taxon>Gammaproteobacteria</taxon>
        <taxon>Enterobacterales</taxon>
        <taxon>Yersiniaceae</taxon>
        <taxon>Rahnella</taxon>
    </lineage>
</organism>
<name>A0ABS6LAC5_9GAMM</name>
<proteinExistence type="predicted"/>
<sequence>MKKILLPLVLIMTSNVAFAQQISDKYAEDAYVYVRGGINALIFLRLSSS</sequence>
<gene>
    <name evidence="2" type="ORF">J1784_02510</name>
</gene>
<feature type="signal peptide" evidence="1">
    <location>
        <begin position="1"/>
        <end position="19"/>
    </location>
</feature>
<evidence type="ECO:0000256" key="1">
    <source>
        <dbReference type="SAM" id="SignalP"/>
    </source>
</evidence>
<accession>A0ABS6LAC5</accession>
<comment type="caution">
    <text evidence="2">The sequence shown here is derived from an EMBL/GenBank/DDBJ whole genome shotgun (WGS) entry which is preliminary data.</text>
</comment>
<evidence type="ECO:0000313" key="2">
    <source>
        <dbReference type="EMBL" id="MBU9843895.1"/>
    </source>
</evidence>